<dbReference type="Gene3D" id="3.55.50.60">
    <property type="entry name" value="DotD protein"/>
    <property type="match status" value="1"/>
</dbReference>
<feature type="signal peptide" evidence="1">
    <location>
        <begin position="1"/>
        <end position="18"/>
    </location>
</feature>
<evidence type="ECO:0000313" key="3">
    <source>
        <dbReference type="Proteomes" id="UP000646911"/>
    </source>
</evidence>
<organism evidence="2 3">
    <name type="scientific">Undibacterium umbellatum</name>
    <dbReference type="NCBI Taxonomy" id="2762300"/>
    <lineage>
        <taxon>Bacteria</taxon>
        <taxon>Pseudomonadati</taxon>
        <taxon>Pseudomonadota</taxon>
        <taxon>Betaproteobacteria</taxon>
        <taxon>Burkholderiales</taxon>
        <taxon>Oxalobacteraceae</taxon>
        <taxon>Undibacterium</taxon>
    </lineage>
</organism>
<dbReference type="PROSITE" id="PS51257">
    <property type="entry name" value="PROKAR_LIPOPROTEIN"/>
    <property type="match status" value="1"/>
</dbReference>
<name>A0ABR6ZGA6_9BURK</name>
<evidence type="ECO:0000256" key="1">
    <source>
        <dbReference type="SAM" id="SignalP"/>
    </source>
</evidence>
<keyword evidence="3" id="KW-1185">Reference proteome</keyword>
<sequence length="177" mass="19305">MNQIKFAVSLLAVSAALAGCQTRNPKVAEDQKSRLSETVTLQQQLLATADSIERNSQLLAEASNTRAAVEKAQLSPAQQVKMDKAANTKEPYGMTAKISFVWEAGPIQEVARQMAIRSGYEYMQPEGSVPAIPVMVKINAREQSIASILRDAGLQAGSRADIVVDEARRKVLVRFFD</sequence>
<accession>A0ABR6ZGA6</accession>
<gene>
    <name evidence="2" type="ORF">H8L47_24605</name>
</gene>
<dbReference type="InterPro" id="IPR031817">
    <property type="entry name" value="DotD"/>
</dbReference>
<comment type="caution">
    <text evidence="2">The sequence shown here is derived from an EMBL/GenBank/DDBJ whole genome shotgun (WGS) entry which is preliminary data.</text>
</comment>
<dbReference type="InterPro" id="IPR038140">
    <property type="entry name" value="DotD_sf"/>
</dbReference>
<dbReference type="RefSeq" id="WP_186956329.1">
    <property type="nucleotide sequence ID" value="NZ_JACOFX010000019.1"/>
</dbReference>
<dbReference type="EMBL" id="JACOFX010000019">
    <property type="protein sequence ID" value="MBC3910755.1"/>
    <property type="molecule type" value="Genomic_DNA"/>
</dbReference>
<keyword evidence="2" id="KW-0449">Lipoprotein</keyword>
<evidence type="ECO:0000313" key="2">
    <source>
        <dbReference type="EMBL" id="MBC3910755.1"/>
    </source>
</evidence>
<protein>
    <submittedName>
        <fullName evidence="2">DotD/TraH family lipoprotein</fullName>
    </submittedName>
</protein>
<dbReference type="Pfam" id="PF16816">
    <property type="entry name" value="DotD"/>
    <property type="match status" value="1"/>
</dbReference>
<proteinExistence type="predicted"/>
<feature type="chain" id="PRO_5045360761" evidence="1">
    <location>
        <begin position="19"/>
        <end position="177"/>
    </location>
</feature>
<keyword evidence="1" id="KW-0732">Signal</keyword>
<reference evidence="2 3" key="1">
    <citation type="submission" date="2020-08" db="EMBL/GenBank/DDBJ databases">
        <title>Novel species isolated from subtropical streams in China.</title>
        <authorList>
            <person name="Lu H."/>
        </authorList>
    </citation>
    <scope>NUCLEOTIDE SEQUENCE [LARGE SCALE GENOMIC DNA]</scope>
    <source>
        <strain evidence="2 3">NL8W</strain>
    </source>
</reference>
<dbReference type="Proteomes" id="UP000646911">
    <property type="component" value="Unassembled WGS sequence"/>
</dbReference>